<keyword evidence="4" id="KW-1185">Reference proteome</keyword>
<feature type="signal peptide" evidence="2">
    <location>
        <begin position="1"/>
        <end position="26"/>
    </location>
</feature>
<feature type="region of interest" description="Disordered" evidence="1">
    <location>
        <begin position="21"/>
        <end position="81"/>
    </location>
</feature>
<protein>
    <submittedName>
        <fullName evidence="3">Uncharacterized protein</fullName>
    </submittedName>
</protein>
<feature type="chain" id="PRO_5011764385" evidence="2">
    <location>
        <begin position="27"/>
        <end position="81"/>
    </location>
</feature>
<dbReference type="EMBL" id="FNEZ01000001">
    <property type="protein sequence ID" value="SDJ19639.1"/>
    <property type="molecule type" value="Genomic_DNA"/>
</dbReference>
<dbReference type="RefSeq" id="WP_091391483.1">
    <property type="nucleotide sequence ID" value="NZ_BKAI01000001.1"/>
</dbReference>
<dbReference type="Proteomes" id="UP000199580">
    <property type="component" value="Unassembled WGS sequence"/>
</dbReference>
<name>A0A1G8RRU8_9FLAO</name>
<reference evidence="3 4" key="1">
    <citation type="submission" date="2016-10" db="EMBL/GenBank/DDBJ databases">
        <authorList>
            <person name="de Groot N.N."/>
        </authorList>
    </citation>
    <scope>NUCLEOTIDE SEQUENCE [LARGE SCALE GENOMIC DNA]</scope>
    <source>
        <strain evidence="3 4">CGMCC 1.10076</strain>
    </source>
</reference>
<feature type="compositionally biased region" description="Low complexity" evidence="1">
    <location>
        <begin position="53"/>
        <end position="81"/>
    </location>
</feature>
<accession>A0A1G8RRU8</accession>
<proteinExistence type="predicted"/>
<organism evidence="3 4">
    <name type="scientific">Flavobacterium noncentrifugens</name>
    <dbReference type="NCBI Taxonomy" id="1128970"/>
    <lineage>
        <taxon>Bacteria</taxon>
        <taxon>Pseudomonadati</taxon>
        <taxon>Bacteroidota</taxon>
        <taxon>Flavobacteriia</taxon>
        <taxon>Flavobacteriales</taxon>
        <taxon>Flavobacteriaceae</taxon>
        <taxon>Flavobacterium</taxon>
    </lineage>
</organism>
<sequence length="81" mass="8397">MKNIFKPLFFAALLTLSITSCKNKDAATETETTEVSSETSMDTVPPVPTEEMPATTDTTTTTTGTPTGTATPPATGTTPAK</sequence>
<evidence type="ECO:0000256" key="1">
    <source>
        <dbReference type="SAM" id="MobiDB-lite"/>
    </source>
</evidence>
<gene>
    <name evidence="3" type="ORF">SAMN04487935_0251</name>
</gene>
<evidence type="ECO:0000313" key="3">
    <source>
        <dbReference type="EMBL" id="SDJ19639.1"/>
    </source>
</evidence>
<evidence type="ECO:0000313" key="4">
    <source>
        <dbReference type="Proteomes" id="UP000199580"/>
    </source>
</evidence>
<dbReference type="AlphaFoldDB" id="A0A1G8RRU8"/>
<keyword evidence="2" id="KW-0732">Signal</keyword>
<evidence type="ECO:0000256" key="2">
    <source>
        <dbReference type="SAM" id="SignalP"/>
    </source>
</evidence>
<dbReference type="PROSITE" id="PS51257">
    <property type="entry name" value="PROKAR_LIPOPROTEIN"/>
    <property type="match status" value="1"/>
</dbReference>
<feature type="compositionally biased region" description="Low complexity" evidence="1">
    <location>
        <begin position="29"/>
        <end position="40"/>
    </location>
</feature>